<proteinExistence type="predicted"/>
<dbReference type="InterPro" id="IPR011711">
    <property type="entry name" value="GntR_C"/>
</dbReference>
<dbReference type="InterPro" id="IPR036388">
    <property type="entry name" value="WH-like_DNA-bd_sf"/>
</dbReference>
<feature type="domain" description="HTH gntR-type" evidence="4">
    <location>
        <begin position="11"/>
        <end position="77"/>
    </location>
</feature>
<dbReference type="PROSITE" id="PS50949">
    <property type="entry name" value="HTH_GNTR"/>
    <property type="match status" value="1"/>
</dbReference>
<dbReference type="PANTHER" id="PTHR43537">
    <property type="entry name" value="TRANSCRIPTIONAL REGULATOR, GNTR FAMILY"/>
    <property type="match status" value="1"/>
</dbReference>
<reference evidence="5 6" key="1">
    <citation type="submission" date="2023-06" db="EMBL/GenBank/DDBJ databases">
        <title>Microbacterium sp. nov., isolated from a waste landfill.</title>
        <authorList>
            <person name="Wen W."/>
        </authorList>
    </citation>
    <scope>NUCLEOTIDE SEQUENCE [LARGE SCALE GENOMIC DNA]</scope>
    <source>
        <strain evidence="5 6">ASV49</strain>
    </source>
</reference>
<dbReference type="Gene3D" id="1.20.120.530">
    <property type="entry name" value="GntR ligand-binding domain-like"/>
    <property type="match status" value="1"/>
</dbReference>
<evidence type="ECO:0000256" key="2">
    <source>
        <dbReference type="ARBA" id="ARBA00023125"/>
    </source>
</evidence>
<evidence type="ECO:0000256" key="1">
    <source>
        <dbReference type="ARBA" id="ARBA00023015"/>
    </source>
</evidence>
<dbReference type="InterPro" id="IPR008920">
    <property type="entry name" value="TF_FadR/GntR_C"/>
</dbReference>
<accession>A0ABT7MTL1</accession>
<name>A0ABT7MTL1_9MICO</name>
<organism evidence="5 6">
    <name type="scientific">Microbacterium candidum</name>
    <dbReference type="NCBI Taxonomy" id="3041922"/>
    <lineage>
        <taxon>Bacteria</taxon>
        <taxon>Bacillati</taxon>
        <taxon>Actinomycetota</taxon>
        <taxon>Actinomycetes</taxon>
        <taxon>Micrococcales</taxon>
        <taxon>Microbacteriaceae</taxon>
        <taxon>Microbacterium</taxon>
    </lineage>
</organism>
<keyword evidence="2" id="KW-0238">DNA-binding</keyword>
<gene>
    <name evidence="5" type="ORF">QSV35_00450</name>
</gene>
<protein>
    <submittedName>
        <fullName evidence="5">FCD domain-containing protein</fullName>
    </submittedName>
</protein>
<comment type="caution">
    <text evidence="5">The sequence shown here is derived from an EMBL/GenBank/DDBJ whole genome shotgun (WGS) entry which is preliminary data.</text>
</comment>
<evidence type="ECO:0000313" key="6">
    <source>
        <dbReference type="Proteomes" id="UP001235064"/>
    </source>
</evidence>
<evidence type="ECO:0000256" key="3">
    <source>
        <dbReference type="ARBA" id="ARBA00023163"/>
    </source>
</evidence>
<dbReference type="Pfam" id="PF00392">
    <property type="entry name" value="GntR"/>
    <property type="match status" value="1"/>
</dbReference>
<evidence type="ECO:0000259" key="4">
    <source>
        <dbReference type="PROSITE" id="PS50949"/>
    </source>
</evidence>
<dbReference type="SUPFAM" id="SSF48008">
    <property type="entry name" value="GntR ligand-binding domain-like"/>
    <property type="match status" value="1"/>
</dbReference>
<dbReference type="RefSeq" id="WP_286285571.1">
    <property type="nucleotide sequence ID" value="NZ_JASXSZ010000001.1"/>
</dbReference>
<dbReference type="SUPFAM" id="SSF46785">
    <property type="entry name" value="Winged helix' DNA-binding domain"/>
    <property type="match status" value="1"/>
</dbReference>
<dbReference type="EMBL" id="JASXSZ010000001">
    <property type="protein sequence ID" value="MDL9977787.1"/>
    <property type="molecule type" value="Genomic_DNA"/>
</dbReference>
<dbReference type="PRINTS" id="PR00035">
    <property type="entry name" value="HTHGNTR"/>
</dbReference>
<keyword evidence="6" id="KW-1185">Reference proteome</keyword>
<dbReference type="Proteomes" id="UP001235064">
    <property type="component" value="Unassembled WGS sequence"/>
</dbReference>
<sequence>MSATPVLPPQRTRHRAIVDELGSAIVAERLQGTLPVEDILCSQLDVSRGALREAMKELVAKGLVEVRPRTGSRVREESSWNRLDPDVIRWWWAADPDGVGRHVHELRELLEPATAVRAAARASDEERAALLDCAARMQTSEGEDYVRADVDFHIALWQINGNPLLGSIGAALSAVLHHVFLCSATAGRTAAAADLHRALADAVNAGDGAAADEIAQALLAVASADFATARKGNS</sequence>
<dbReference type="InterPro" id="IPR036390">
    <property type="entry name" value="WH_DNA-bd_sf"/>
</dbReference>
<dbReference type="InterPro" id="IPR000524">
    <property type="entry name" value="Tscrpt_reg_HTH_GntR"/>
</dbReference>
<keyword evidence="1" id="KW-0805">Transcription regulation</keyword>
<evidence type="ECO:0000313" key="5">
    <source>
        <dbReference type="EMBL" id="MDL9977787.1"/>
    </source>
</evidence>
<dbReference type="Pfam" id="PF07729">
    <property type="entry name" value="FCD"/>
    <property type="match status" value="1"/>
</dbReference>
<dbReference type="Gene3D" id="1.10.10.10">
    <property type="entry name" value="Winged helix-like DNA-binding domain superfamily/Winged helix DNA-binding domain"/>
    <property type="match status" value="1"/>
</dbReference>
<dbReference type="PANTHER" id="PTHR43537:SF44">
    <property type="entry name" value="GNTR FAMILY REGULATORY PROTEIN"/>
    <property type="match status" value="1"/>
</dbReference>
<dbReference type="CDD" id="cd07377">
    <property type="entry name" value="WHTH_GntR"/>
    <property type="match status" value="1"/>
</dbReference>
<keyword evidence="3" id="KW-0804">Transcription</keyword>
<dbReference type="SMART" id="SM00895">
    <property type="entry name" value="FCD"/>
    <property type="match status" value="1"/>
</dbReference>
<dbReference type="SMART" id="SM00345">
    <property type="entry name" value="HTH_GNTR"/>
    <property type="match status" value="1"/>
</dbReference>